<keyword evidence="1" id="KW-0479">Metal-binding</keyword>
<evidence type="ECO:0000256" key="6">
    <source>
        <dbReference type="SAM" id="MobiDB-lite"/>
    </source>
</evidence>
<dbReference type="SUPFAM" id="SSF57903">
    <property type="entry name" value="FYVE/PHD zinc finger"/>
    <property type="match status" value="1"/>
</dbReference>
<feature type="region of interest" description="Disordered" evidence="6">
    <location>
        <begin position="78"/>
        <end position="100"/>
    </location>
</feature>
<dbReference type="PANTHER" id="PTHR33304">
    <property type="match status" value="1"/>
</dbReference>
<dbReference type="Proteomes" id="UP001454036">
    <property type="component" value="Unassembled WGS sequence"/>
</dbReference>
<dbReference type="InterPro" id="IPR011011">
    <property type="entry name" value="Znf_FYVE_PHD"/>
</dbReference>
<name>A0AAV3RL64_LITER</name>
<accession>A0AAV3RL64</accession>
<gene>
    <name evidence="7" type="ORF">LIER_28954</name>
</gene>
<keyword evidence="5" id="KW-0804">Transcription</keyword>
<comment type="caution">
    <text evidence="7">The sequence shown here is derived from an EMBL/GenBank/DDBJ whole genome shotgun (WGS) entry which is preliminary data.</text>
</comment>
<proteinExistence type="predicted"/>
<keyword evidence="2" id="KW-0863">Zinc-finger</keyword>
<dbReference type="AlphaFoldDB" id="A0AAV3RL64"/>
<evidence type="ECO:0000256" key="3">
    <source>
        <dbReference type="ARBA" id="ARBA00022833"/>
    </source>
</evidence>
<keyword evidence="8" id="KW-1185">Reference proteome</keyword>
<dbReference type="EMBL" id="BAABME010009818">
    <property type="protein sequence ID" value="GAA0175858.1"/>
    <property type="molecule type" value="Genomic_DNA"/>
</dbReference>
<dbReference type="GO" id="GO:0140566">
    <property type="term" value="F:histone reader activity"/>
    <property type="evidence" value="ECO:0007669"/>
    <property type="project" value="InterPro"/>
</dbReference>
<evidence type="ECO:0000256" key="2">
    <source>
        <dbReference type="ARBA" id="ARBA00022771"/>
    </source>
</evidence>
<sequence>MSSYQPYFDRCCDICGSVGYAELMATCSKCLTSREHLYCMRVFHLELPPQWYCQDCEPEREATPPTCGTRENLASTSTFKKSSKVNNDTRQFAGQGSSNKGLKKVHFNSFKWERRVQTGRTQYIPVAEALKLPSGSKKSEQAFTSTYRPIPVLPQTTGQFASPVKIISSRQLVNEHKHTTDTRAQTRVEMAQKKAFVIPPPSIGCATKVRPGMKIIFFFTPSPEFSCVVTIFLSNLIPQSPKEKQPIDCLVNVGYPKSAKAKVEQAMKKTSRITNRFPHRSSMVEVAQKKALSPTSLSTIRPSTIISGMILFLN</sequence>
<evidence type="ECO:0000313" key="8">
    <source>
        <dbReference type="Proteomes" id="UP001454036"/>
    </source>
</evidence>
<dbReference type="GO" id="GO:0034244">
    <property type="term" value="P:negative regulation of transcription elongation by RNA polymerase II"/>
    <property type="evidence" value="ECO:0007669"/>
    <property type="project" value="InterPro"/>
</dbReference>
<organism evidence="7 8">
    <name type="scientific">Lithospermum erythrorhizon</name>
    <name type="common">Purple gromwell</name>
    <name type="synonym">Lithospermum officinale var. erythrorhizon</name>
    <dbReference type="NCBI Taxonomy" id="34254"/>
    <lineage>
        <taxon>Eukaryota</taxon>
        <taxon>Viridiplantae</taxon>
        <taxon>Streptophyta</taxon>
        <taxon>Embryophyta</taxon>
        <taxon>Tracheophyta</taxon>
        <taxon>Spermatophyta</taxon>
        <taxon>Magnoliopsida</taxon>
        <taxon>eudicotyledons</taxon>
        <taxon>Gunneridae</taxon>
        <taxon>Pentapetalae</taxon>
        <taxon>asterids</taxon>
        <taxon>lamiids</taxon>
        <taxon>Boraginales</taxon>
        <taxon>Boraginaceae</taxon>
        <taxon>Boraginoideae</taxon>
        <taxon>Lithospermeae</taxon>
        <taxon>Lithospermum</taxon>
    </lineage>
</organism>
<dbReference type="InterPro" id="IPR013083">
    <property type="entry name" value="Znf_RING/FYVE/PHD"/>
</dbReference>
<keyword evidence="4" id="KW-0805">Transcription regulation</keyword>
<evidence type="ECO:0000256" key="4">
    <source>
        <dbReference type="ARBA" id="ARBA00023015"/>
    </source>
</evidence>
<keyword evidence="3" id="KW-0862">Zinc</keyword>
<dbReference type="Gene3D" id="3.30.40.10">
    <property type="entry name" value="Zinc/RING finger domain, C3HC4 (zinc finger)"/>
    <property type="match status" value="1"/>
</dbReference>
<evidence type="ECO:0000313" key="7">
    <source>
        <dbReference type="EMBL" id="GAA0175858.1"/>
    </source>
</evidence>
<evidence type="ECO:0000256" key="1">
    <source>
        <dbReference type="ARBA" id="ARBA00022723"/>
    </source>
</evidence>
<dbReference type="GO" id="GO:0008270">
    <property type="term" value="F:zinc ion binding"/>
    <property type="evidence" value="ECO:0007669"/>
    <property type="project" value="UniProtKB-KW"/>
</dbReference>
<reference evidence="7 8" key="1">
    <citation type="submission" date="2024-01" db="EMBL/GenBank/DDBJ databases">
        <title>The complete chloroplast genome sequence of Lithospermum erythrorhizon: insights into the phylogenetic relationship among Boraginaceae species and the maternal lineages of purple gromwells.</title>
        <authorList>
            <person name="Okada T."/>
            <person name="Watanabe K."/>
        </authorList>
    </citation>
    <scope>NUCLEOTIDE SEQUENCE [LARGE SCALE GENOMIC DNA]</scope>
</reference>
<evidence type="ECO:0008006" key="9">
    <source>
        <dbReference type="Google" id="ProtNLM"/>
    </source>
</evidence>
<evidence type="ECO:0000256" key="5">
    <source>
        <dbReference type="ARBA" id="ARBA00023163"/>
    </source>
</evidence>
<dbReference type="InterPro" id="IPR049914">
    <property type="entry name" value="PHD1-3/5-6"/>
</dbReference>
<dbReference type="PANTHER" id="PTHR33304:SF36">
    <property type="entry name" value="GB|AAF26970.1-RELATED"/>
    <property type="match status" value="1"/>
</dbReference>
<protein>
    <recommendedName>
        <fullName evidence="9">PHD-type domain-containing protein</fullName>
    </recommendedName>
</protein>